<evidence type="ECO:0000313" key="2">
    <source>
        <dbReference type="Proteomes" id="UP000434172"/>
    </source>
</evidence>
<dbReference type="AlphaFoldDB" id="A0A8H3WJR2"/>
<protein>
    <submittedName>
        <fullName evidence="1">Uncharacterized protein</fullName>
    </submittedName>
</protein>
<dbReference type="OrthoDB" id="27198at2759"/>
<keyword evidence="2" id="KW-1185">Reference proteome</keyword>
<organism evidence="1 2">
    <name type="scientific">Colletotrichum asianum</name>
    <dbReference type="NCBI Taxonomy" id="702518"/>
    <lineage>
        <taxon>Eukaryota</taxon>
        <taxon>Fungi</taxon>
        <taxon>Dikarya</taxon>
        <taxon>Ascomycota</taxon>
        <taxon>Pezizomycotina</taxon>
        <taxon>Sordariomycetes</taxon>
        <taxon>Hypocreomycetidae</taxon>
        <taxon>Glomerellales</taxon>
        <taxon>Glomerellaceae</taxon>
        <taxon>Colletotrichum</taxon>
        <taxon>Colletotrichum gloeosporioides species complex</taxon>
    </lineage>
</organism>
<dbReference type="SUPFAM" id="SSF46934">
    <property type="entry name" value="UBA-like"/>
    <property type="match status" value="1"/>
</dbReference>
<gene>
    <name evidence="1" type="ORF">GQ607_004265</name>
</gene>
<proteinExistence type="predicted"/>
<dbReference type="Gene3D" id="1.10.8.10">
    <property type="entry name" value="DNA helicase RuvA subunit, C-terminal domain"/>
    <property type="match status" value="1"/>
</dbReference>
<name>A0A8H3WJR2_9PEZI</name>
<reference evidence="1 2" key="1">
    <citation type="submission" date="2019-12" db="EMBL/GenBank/DDBJ databases">
        <title>A genome sequence resource for the geographically widespread anthracnose pathogen Colletotrichum asianum.</title>
        <authorList>
            <person name="Meng Y."/>
        </authorList>
    </citation>
    <scope>NUCLEOTIDE SEQUENCE [LARGE SCALE GENOMIC DNA]</scope>
    <source>
        <strain evidence="1 2">ICMP 18580</strain>
    </source>
</reference>
<dbReference type="Proteomes" id="UP000434172">
    <property type="component" value="Unassembled WGS sequence"/>
</dbReference>
<feature type="non-terminal residue" evidence="1">
    <location>
        <position position="1"/>
    </location>
</feature>
<accession>A0A8H3WJR2</accession>
<dbReference type="EMBL" id="WOWK01000017">
    <property type="protein sequence ID" value="KAF0328469.1"/>
    <property type="molecule type" value="Genomic_DNA"/>
</dbReference>
<comment type="caution">
    <text evidence="1">The sequence shown here is derived from an EMBL/GenBank/DDBJ whole genome shotgun (WGS) entry which is preliminary data.</text>
</comment>
<evidence type="ECO:0000313" key="1">
    <source>
        <dbReference type="EMBL" id="KAF0328469.1"/>
    </source>
</evidence>
<sequence>MPPSSTQKALATQFVQLTGASDRTAQRYLKNSGYKINEAVD</sequence>
<dbReference type="InterPro" id="IPR009060">
    <property type="entry name" value="UBA-like_sf"/>
</dbReference>
<dbReference type="Pfam" id="PF14555">
    <property type="entry name" value="UBA_4"/>
    <property type="match status" value="1"/>
</dbReference>